<name>A0A6A2YI06_HIBSY</name>
<evidence type="ECO:0000313" key="4">
    <source>
        <dbReference type="Proteomes" id="UP000436088"/>
    </source>
</evidence>
<feature type="compositionally biased region" description="Basic residues" evidence="1">
    <location>
        <begin position="439"/>
        <end position="456"/>
    </location>
</feature>
<dbReference type="Pfam" id="PF22486">
    <property type="entry name" value="MATH_2"/>
    <property type="match status" value="1"/>
</dbReference>
<sequence>MAGVSSEESGVGRSSEWGSRSGEMLVEWRSSEQVENGTPSTSPPYWDSDDDGGGGPKPPDLYGKYTWRIENFSRINERELRSNVFEVGGYKWYILIYPQGCDVCNHLSLFLCVANHEKLLPGWNHFAQFTIAFVNKDPKKSKYSDTLHRFWKKEHDWGWKKFMELSKVHDGFIESDTLIIKAQVQVIKEKADRPFRCLDCQYRRELVRVYLTNVEQICRRFLDERQQMLGKLIEDKVRWSSFCAFWLAIDQNARHRMSREKTDVILKVVVKHFFIEKEVTSTLVMDSLYSGLKALEAQSKSKKAKSKLLDAEEMPAPIVHVEKDMFLLVDDVLLLLERAALEPLPPKEEKGPQNRTKDGNSGEDLNTDLIECDERRLTELGRRTVEIFVLAHIFSNNIEVAYQETIALKRQEELIREEAAWLADSEQKAKQGASEKEKKSKKKQAKQKRNNRKSKDKGREEKAIVAAQEKQQEVLDDEKGAPMMVKQPVPEKPDVLGDVSDVSDSVDGATEVLQPDSEDKDSSPVNCDTDTSEIHLPTESGGSGISGLSCVQNVVTDKRSPSMTDDSSSTCLTDSVPSVVMNGPYKGNASSKNHNKKSPSRGKNQRSKSSSDGNNQITESGNQSCPALDAGDQNEVSESIKASESESEAAVPSLSDQTKWVKQDIVKKDVVLLQKKPSIPDAVDLERSKEKIAAKPSSPRSPPRNPPPSAQFRSEYRSTSSLGSIPVRKISSNILQQSDQPASSTTFQMNGTLKSETQKAATLRLTERPITPQESVMPRPPSALIPGPRPAAPVVSIGQTSPFQARSASAIVSLGPEPSAATSYVPQSYRNAMMGNHVASSSSGFTHPISPRSGVNTLPVYLQPPALGSAPVYIPQSSEGMESNSVQSGFPFGMVDQDILLNASQWMDNSQRNGSRNRDSDPSPLLSEIQNIDLFKPMCNGSREHFTNEFPARTSGRQTQGVLADEFPHLDIINELLDDEHHVGSTGRAGTAFHALDNGSHLLTRHVSFPSSSGMSGEMGSSCGSCRFEGAQSYHADGFQRSFSGSSCKHFDTLREYTPQSNHQPCATGQLDGSAQTQWPMTSSNLSLIQMGNAEPDGYPYYSKSSCGVDGYTLVFRPSNGH</sequence>
<dbReference type="EMBL" id="VEPZ02001356">
    <property type="protein sequence ID" value="KAE8677649.1"/>
    <property type="molecule type" value="Genomic_DNA"/>
</dbReference>
<dbReference type="Gene3D" id="2.60.210.10">
    <property type="entry name" value="Apoptosis, Tumor Necrosis Factor Receptor Associated Protein 2, Chain A"/>
    <property type="match status" value="1"/>
</dbReference>
<feature type="compositionally biased region" description="Basic residues" evidence="1">
    <location>
        <begin position="593"/>
        <end position="606"/>
    </location>
</feature>
<feature type="compositionally biased region" description="Polar residues" evidence="1">
    <location>
        <begin position="607"/>
        <end position="625"/>
    </location>
</feature>
<dbReference type="OrthoDB" id="660257at2759"/>
<feature type="region of interest" description="Disordered" evidence="1">
    <location>
        <begin position="344"/>
        <end position="367"/>
    </location>
</feature>
<feature type="compositionally biased region" description="Low complexity" evidence="1">
    <location>
        <begin position="1"/>
        <end position="23"/>
    </location>
</feature>
<protein>
    <recommendedName>
        <fullName evidence="2">MATH domain-containing protein</fullName>
    </recommendedName>
</protein>
<feature type="compositionally biased region" description="Low complexity" evidence="1">
    <location>
        <begin position="498"/>
        <end position="507"/>
    </location>
</feature>
<dbReference type="InterPro" id="IPR055327">
    <property type="entry name" value="TRAF1A/B"/>
</dbReference>
<keyword evidence="4" id="KW-1185">Reference proteome</keyword>
<feature type="region of interest" description="Disordered" evidence="1">
    <location>
        <begin position="1"/>
        <end position="53"/>
    </location>
</feature>
<dbReference type="PANTHER" id="PTHR47477:SF8">
    <property type="entry name" value="TNF RECEPTOR-ASSOCIATED FACTOR HOMOLOG 1A"/>
    <property type="match status" value="1"/>
</dbReference>
<dbReference type="SMART" id="SM00061">
    <property type="entry name" value="MATH"/>
    <property type="match status" value="1"/>
</dbReference>
<feature type="compositionally biased region" description="Low complexity" evidence="1">
    <location>
        <begin position="636"/>
        <end position="655"/>
    </location>
</feature>
<dbReference type="InterPro" id="IPR002083">
    <property type="entry name" value="MATH/TRAF_dom"/>
</dbReference>
<feature type="region of interest" description="Disordered" evidence="1">
    <location>
        <begin position="426"/>
        <end position="660"/>
    </location>
</feature>
<feature type="region of interest" description="Disordered" evidence="1">
    <location>
        <begin position="672"/>
        <end position="754"/>
    </location>
</feature>
<dbReference type="Proteomes" id="UP000436088">
    <property type="component" value="Unassembled WGS sequence"/>
</dbReference>
<feature type="compositionally biased region" description="Pro residues" evidence="1">
    <location>
        <begin position="699"/>
        <end position="709"/>
    </location>
</feature>
<reference evidence="3" key="1">
    <citation type="submission" date="2019-09" db="EMBL/GenBank/DDBJ databases">
        <title>Draft genome information of white flower Hibiscus syriacus.</title>
        <authorList>
            <person name="Kim Y.-M."/>
        </authorList>
    </citation>
    <scope>NUCLEOTIDE SEQUENCE [LARGE SCALE GENOMIC DNA]</scope>
    <source>
        <strain evidence="3">YM2019G1</strain>
    </source>
</reference>
<accession>A0A6A2YI06</accession>
<feature type="compositionally biased region" description="Basic and acidic residues" evidence="1">
    <location>
        <begin position="470"/>
        <end position="480"/>
    </location>
</feature>
<feature type="compositionally biased region" description="Polar residues" evidence="1">
    <location>
        <begin position="730"/>
        <end position="754"/>
    </location>
</feature>
<feature type="compositionally biased region" description="Basic and acidic residues" evidence="1">
    <location>
        <begin position="684"/>
        <end position="693"/>
    </location>
</feature>
<dbReference type="AlphaFoldDB" id="A0A6A2YI06"/>
<organism evidence="3 4">
    <name type="scientific">Hibiscus syriacus</name>
    <name type="common">Rose of Sharon</name>
    <dbReference type="NCBI Taxonomy" id="106335"/>
    <lineage>
        <taxon>Eukaryota</taxon>
        <taxon>Viridiplantae</taxon>
        <taxon>Streptophyta</taxon>
        <taxon>Embryophyta</taxon>
        <taxon>Tracheophyta</taxon>
        <taxon>Spermatophyta</taxon>
        <taxon>Magnoliopsida</taxon>
        <taxon>eudicotyledons</taxon>
        <taxon>Gunneridae</taxon>
        <taxon>Pentapetalae</taxon>
        <taxon>rosids</taxon>
        <taxon>malvids</taxon>
        <taxon>Malvales</taxon>
        <taxon>Malvaceae</taxon>
        <taxon>Malvoideae</taxon>
        <taxon>Hibiscus</taxon>
    </lineage>
</organism>
<dbReference type="PANTHER" id="PTHR47477">
    <property type="entry name" value="TNF RECEPTOR-ASSOCIATED FACTOR HOMOLOG 1A"/>
    <property type="match status" value="1"/>
</dbReference>
<feature type="domain" description="MATH" evidence="2">
    <location>
        <begin position="62"/>
        <end position="184"/>
    </location>
</feature>
<feature type="compositionally biased region" description="Basic and acidic residues" evidence="1">
    <location>
        <begin position="345"/>
        <end position="360"/>
    </location>
</feature>
<evidence type="ECO:0000259" key="2">
    <source>
        <dbReference type="PROSITE" id="PS50144"/>
    </source>
</evidence>
<feature type="compositionally biased region" description="Low complexity" evidence="1">
    <location>
        <begin position="562"/>
        <end position="575"/>
    </location>
</feature>
<dbReference type="CDD" id="cd00121">
    <property type="entry name" value="MATH"/>
    <property type="match status" value="1"/>
</dbReference>
<proteinExistence type="predicted"/>
<dbReference type="PROSITE" id="PS50144">
    <property type="entry name" value="MATH"/>
    <property type="match status" value="1"/>
</dbReference>
<dbReference type="InterPro" id="IPR008974">
    <property type="entry name" value="TRAF-like"/>
</dbReference>
<comment type="caution">
    <text evidence="3">The sequence shown here is derived from an EMBL/GenBank/DDBJ whole genome shotgun (WGS) entry which is preliminary data.</text>
</comment>
<evidence type="ECO:0000313" key="3">
    <source>
        <dbReference type="EMBL" id="KAE8677649.1"/>
    </source>
</evidence>
<dbReference type="SUPFAM" id="SSF49599">
    <property type="entry name" value="TRAF domain-like"/>
    <property type="match status" value="1"/>
</dbReference>
<feature type="compositionally biased region" description="Basic and acidic residues" evidence="1">
    <location>
        <begin position="426"/>
        <end position="438"/>
    </location>
</feature>
<gene>
    <name evidence="3" type="ORF">F3Y22_tig00111504pilonHSYRG00079</name>
</gene>
<feature type="compositionally biased region" description="Polar residues" evidence="1">
    <location>
        <begin position="31"/>
        <end position="40"/>
    </location>
</feature>
<evidence type="ECO:0000256" key="1">
    <source>
        <dbReference type="SAM" id="MobiDB-lite"/>
    </source>
</evidence>